<organism evidence="1 2">
    <name type="scientific">Anaeramoeba flamelloides</name>
    <dbReference type="NCBI Taxonomy" id="1746091"/>
    <lineage>
        <taxon>Eukaryota</taxon>
        <taxon>Metamonada</taxon>
        <taxon>Anaeramoebidae</taxon>
        <taxon>Anaeramoeba</taxon>
    </lineage>
</organism>
<protein>
    <submittedName>
        <fullName evidence="1">Uncharacterized protein</fullName>
    </submittedName>
</protein>
<gene>
    <name evidence="1" type="ORF">M0812_14086</name>
</gene>
<comment type="caution">
    <text evidence="1">The sequence shown here is derived from an EMBL/GenBank/DDBJ whole genome shotgun (WGS) entry which is preliminary data.</text>
</comment>
<accession>A0AAV7ZGX6</accession>
<dbReference type="Proteomes" id="UP001146793">
    <property type="component" value="Unassembled WGS sequence"/>
</dbReference>
<evidence type="ECO:0000313" key="1">
    <source>
        <dbReference type="EMBL" id="KAJ3440419.1"/>
    </source>
</evidence>
<dbReference type="AlphaFoldDB" id="A0AAV7ZGX6"/>
<name>A0AAV7ZGX6_9EUKA</name>
<evidence type="ECO:0000313" key="2">
    <source>
        <dbReference type="Proteomes" id="UP001146793"/>
    </source>
</evidence>
<proteinExistence type="predicted"/>
<dbReference type="EMBL" id="JANTQA010000030">
    <property type="protein sequence ID" value="KAJ3440419.1"/>
    <property type="molecule type" value="Genomic_DNA"/>
</dbReference>
<reference evidence="1" key="1">
    <citation type="submission" date="2022-08" db="EMBL/GenBank/DDBJ databases">
        <title>Novel sulphate-reducing endosymbionts in the free-living metamonad Anaeramoeba.</title>
        <authorList>
            <person name="Jerlstrom-Hultqvist J."/>
            <person name="Cepicka I."/>
            <person name="Gallot-Lavallee L."/>
            <person name="Salas-Leiva D."/>
            <person name="Curtis B.A."/>
            <person name="Zahonova K."/>
            <person name="Pipaliya S."/>
            <person name="Dacks J."/>
            <person name="Roger A.J."/>
        </authorList>
    </citation>
    <scope>NUCLEOTIDE SEQUENCE</scope>
    <source>
        <strain evidence="1">Busselton2</strain>
    </source>
</reference>
<sequence>MSGGASLKILTPYSDKIAKKIASTFNASENEEVTFKKQLKYLLTNSRRTFTEYILEILIGILSLRFIEEKEKEKEKGSISIEFWETLTEIVEIDSLLKTFEQKQNQNENQN</sequence>